<dbReference type="PRINTS" id="PR00032">
    <property type="entry name" value="HTHARAC"/>
</dbReference>
<evidence type="ECO:0000313" key="8">
    <source>
        <dbReference type="EMBL" id="SDJ43614.1"/>
    </source>
</evidence>
<evidence type="ECO:0000256" key="5">
    <source>
        <dbReference type="ARBA" id="ARBA00023163"/>
    </source>
</evidence>
<dbReference type="PROSITE" id="PS00041">
    <property type="entry name" value="HTH_ARAC_FAMILY_1"/>
    <property type="match status" value="1"/>
</dbReference>
<dbReference type="GO" id="GO:0003700">
    <property type="term" value="F:DNA-binding transcription factor activity"/>
    <property type="evidence" value="ECO:0007669"/>
    <property type="project" value="InterPro"/>
</dbReference>
<protein>
    <submittedName>
        <fullName evidence="8">AraC-type DNA-binding protein</fullName>
    </submittedName>
</protein>
<keyword evidence="4" id="KW-0010">Activator</keyword>
<dbReference type="Gene3D" id="1.10.10.60">
    <property type="entry name" value="Homeodomain-like"/>
    <property type="match status" value="1"/>
</dbReference>
<dbReference type="InterPro" id="IPR050204">
    <property type="entry name" value="AraC_XylS_family_regulators"/>
</dbReference>
<keyword evidence="5" id="KW-0804">Transcription</keyword>
<organism evidence="8 9">
    <name type="scientific">Pseudomonas indica</name>
    <dbReference type="NCBI Taxonomy" id="137658"/>
    <lineage>
        <taxon>Bacteria</taxon>
        <taxon>Pseudomonadati</taxon>
        <taxon>Pseudomonadota</taxon>
        <taxon>Gammaproteobacteria</taxon>
        <taxon>Pseudomonadales</taxon>
        <taxon>Pseudomonadaceae</taxon>
        <taxon>Pseudomonas</taxon>
    </lineage>
</organism>
<dbReference type="InterPro" id="IPR003313">
    <property type="entry name" value="AraC-bd"/>
</dbReference>
<sequence length="268" mass="29612">MSANRLLARPWLPGVELFHADFSGQAFGRHSHDAFAIGAILHGVGGYQCRGARHAIPAGKLSLMNPEEPHTGHAESERLVYRMLYIEEARLPVLLGRKVLPRGFRELNPADDGAVAAGLARLAAEFERNDALALESELLAVLELVFVRHGGLRAAVPASRDGGVTARLRDYLETHYTEAIGLEQLAALVQRHPRHLIDAFRRAYGVPPHTYLLQRRVREAKRRLLQGEPLLDVALALGFYDQAHFSGTFKRFTGVTPGHFRRSAGMPA</sequence>
<dbReference type="Proteomes" id="UP000198706">
    <property type="component" value="Unassembled WGS sequence"/>
</dbReference>
<evidence type="ECO:0000256" key="6">
    <source>
        <dbReference type="ARBA" id="ARBA00037345"/>
    </source>
</evidence>
<dbReference type="PANTHER" id="PTHR46796:SF2">
    <property type="entry name" value="TRANSCRIPTIONAL REGULATORY PROTEIN"/>
    <property type="match status" value="1"/>
</dbReference>
<reference evidence="8 9" key="1">
    <citation type="submission" date="2016-10" db="EMBL/GenBank/DDBJ databases">
        <authorList>
            <person name="de Groot N.N."/>
        </authorList>
    </citation>
    <scope>NUCLEOTIDE SEQUENCE [LARGE SCALE GENOMIC DNA]</scope>
    <source>
        <strain evidence="8 9">JCM 21544</strain>
    </source>
</reference>
<keyword evidence="3 8" id="KW-0238">DNA-binding</keyword>
<dbReference type="InterPro" id="IPR018062">
    <property type="entry name" value="HTH_AraC-typ_CS"/>
</dbReference>
<dbReference type="RefSeq" id="WP_084333420.1">
    <property type="nucleotide sequence ID" value="NZ_FNFD01000001.1"/>
</dbReference>
<evidence type="ECO:0000313" key="9">
    <source>
        <dbReference type="Proteomes" id="UP000198706"/>
    </source>
</evidence>
<dbReference type="EMBL" id="FNFD01000001">
    <property type="protein sequence ID" value="SDJ43614.1"/>
    <property type="molecule type" value="Genomic_DNA"/>
</dbReference>
<dbReference type="AlphaFoldDB" id="A0A1G8TQD1"/>
<dbReference type="GO" id="GO:0043565">
    <property type="term" value="F:sequence-specific DNA binding"/>
    <property type="evidence" value="ECO:0007669"/>
    <property type="project" value="InterPro"/>
</dbReference>
<proteinExistence type="predicted"/>
<dbReference type="InterPro" id="IPR020449">
    <property type="entry name" value="Tscrpt_reg_AraC-type_HTH"/>
</dbReference>
<dbReference type="Pfam" id="PF02311">
    <property type="entry name" value="AraC_binding"/>
    <property type="match status" value="1"/>
</dbReference>
<dbReference type="SMART" id="SM00342">
    <property type="entry name" value="HTH_ARAC"/>
    <property type="match status" value="1"/>
</dbReference>
<dbReference type="PANTHER" id="PTHR46796">
    <property type="entry name" value="HTH-TYPE TRANSCRIPTIONAL ACTIVATOR RHAS-RELATED"/>
    <property type="match status" value="1"/>
</dbReference>
<dbReference type="Pfam" id="PF12833">
    <property type="entry name" value="HTH_18"/>
    <property type="match status" value="1"/>
</dbReference>
<name>A0A1G8TQD1_9PSED</name>
<dbReference type="GO" id="GO:0009893">
    <property type="term" value="P:positive regulation of metabolic process"/>
    <property type="evidence" value="ECO:0007669"/>
    <property type="project" value="UniProtKB-ARBA"/>
</dbReference>
<evidence type="ECO:0000256" key="4">
    <source>
        <dbReference type="ARBA" id="ARBA00023159"/>
    </source>
</evidence>
<dbReference type="PROSITE" id="PS01124">
    <property type="entry name" value="HTH_ARAC_FAMILY_2"/>
    <property type="match status" value="1"/>
</dbReference>
<keyword evidence="2" id="KW-0805">Transcription regulation</keyword>
<dbReference type="InterPro" id="IPR037923">
    <property type="entry name" value="HTH-like"/>
</dbReference>
<evidence type="ECO:0000259" key="7">
    <source>
        <dbReference type="PROSITE" id="PS01124"/>
    </source>
</evidence>
<gene>
    <name evidence="8" type="ORF">SAMN05216186_101438</name>
</gene>
<dbReference type="SUPFAM" id="SSF46689">
    <property type="entry name" value="Homeodomain-like"/>
    <property type="match status" value="2"/>
</dbReference>
<dbReference type="OrthoDB" id="9809338at2"/>
<comment type="function">
    <text evidence="6">Regulatory protein of the TOL plasmid xyl operons. XylS activates the xylXYZLTEGFJQKIH operon required for the degradation of toluene, m-xylene and p-xylene.</text>
</comment>
<dbReference type="InterPro" id="IPR018060">
    <property type="entry name" value="HTH_AraC"/>
</dbReference>
<dbReference type="InterPro" id="IPR009057">
    <property type="entry name" value="Homeodomain-like_sf"/>
</dbReference>
<comment type="subcellular location">
    <subcellularLocation>
        <location evidence="1">Cytoplasm</location>
    </subcellularLocation>
</comment>
<dbReference type="STRING" id="137658.SAMN05216186_101438"/>
<keyword evidence="9" id="KW-1185">Reference proteome</keyword>
<dbReference type="SUPFAM" id="SSF51215">
    <property type="entry name" value="Regulatory protein AraC"/>
    <property type="match status" value="1"/>
</dbReference>
<dbReference type="GO" id="GO:0005737">
    <property type="term" value="C:cytoplasm"/>
    <property type="evidence" value="ECO:0007669"/>
    <property type="project" value="UniProtKB-SubCell"/>
</dbReference>
<evidence type="ECO:0000256" key="1">
    <source>
        <dbReference type="ARBA" id="ARBA00004496"/>
    </source>
</evidence>
<feature type="domain" description="HTH araC/xylS-type" evidence="7">
    <location>
        <begin position="166"/>
        <end position="263"/>
    </location>
</feature>
<evidence type="ECO:0000256" key="2">
    <source>
        <dbReference type="ARBA" id="ARBA00023015"/>
    </source>
</evidence>
<accession>A0A1G8TQD1</accession>
<evidence type="ECO:0000256" key="3">
    <source>
        <dbReference type="ARBA" id="ARBA00023125"/>
    </source>
</evidence>